<keyword evidence="2" id="KW-1185">Reference proteome</keyword>
<accession>A0ABQ6J9F1</accession>
<proteinExistence type="predicted"/>
<reference evidence="2" key="1">
    <citation type="journal article" date="2019" name="Int. J. Syst. Evol. Microbiol.">
        <title>The Global Catalogue of Microorganisms (GCM) 10K type strain sequencing project: providing services to taxonomists for standard genome sequencing and annotation.</title>
        <authorList>
            <consortium name="The Broad Institute Genomics Platform"/>
            <consortium name="The Broad Institute Genome Sequencing Center for Infectious Disease"/>
            <person name="Wu L."/>
            <person name="Ma J."/>
        </authorList>
    </citation>
    <scope>NUCLEOTIDE SEQUENCE [LARGE SCALE GENOMIC DNA]</scope>
    <source>
        <strain evidence="2">NBRC 102030</strain>
    </source>
</reference>
<name>A0ABQ6J9F1_9GAMM</name>
<evidence type="ECO:0000313" key="2">
    <source>
        <dbReference type="Proteomes" id="UP001157046"/>
    </source>
</evidence>
<gene>
    <name evidence="1" type="ORF">GCM10025855_36840</name>
</gene>
<protein>
    <submittedName>
        <fullName evidence="1">Uncharacterized protein</fullName>
    </submittedName>
</protein>
<dbReference type="EMBL" id="BSUY01000001">
    <property type="protein sequence ID" value="GMA84151.1"/>
    <property type="molecule type" value="Genomic_DNA"/>
</dbReference>
<sequence length="79" mass="8762">MTSCLLDLEQQAAELPIEQQRLLISFYSNNLIVVHALICLRRISPSNPNALIVTPVTLNAMENLMAVSDIAVMLVIKRS</sequence>
<evidence type="ECO:0000313" key="1">
    <source>
        <dbReference type="EMBL" id="GMA84151.1"/>
    </source>
</evidence>
<dbReference type="RefSeq" id="WP_220772918.1">
    <property type="nucleotide sequence ID" value="NZ_BPFC01000020.1"/>
</dbReference>
<dbReference type="Proteomes" id="UP001157046">
    <property type="component" value="Unassembled WGS sequence"/>
</dbReference>
<organism evidence="1 2">
    <name type="scientific">Shewanella glacialipiscicola</name>
    <dbReference type="NCBI Taxonomy" id="614069"/>
    <lineage>
        <taxon>Bacteria</taxon>
        <taxon>Pseudomonadati</taxon>
        <taxon>Pseudomonadota</taxon>
        <taxon>Gammaproteobacteria</taxon>
        <taxon>Alteromonadales</taxon>
        <taxon>Shewanellaceae</taxon>
        <taxon>Shewanella</taxon>
    </lineage>
</organism>
<comment type="caution">
    <text evidence="1">The sequence shown here is derived from an EMBL/GenBank/DDBJ whole genome shotgun (WGS) entry which is preliminary data.</text>
</comment>